<feature type="transmembrane region" description="Helical" evidence="1">
    <location>
        <begin position="112"/>
        <end position="133"/>
    </location>
</feature>
<sequence length="321" mass="33980">MTRLLGVELTRFRSRRAIALLLLTGLVITVVVAGATAWNTRGVTDRELREAEQTAMAEAEQPYVQDELEACRENPGDWGVPADDCEGVVVPQPEWFLHRTPLDLGQERQGSGIGAATVLAGIAIMVGATFAGADWSSGSMSNQLLFESRRVRVWLAKALAVVLGVALLTLVALAALWGFYFAVASARDVTVAPGTTELIRGDVLRAVALSAAAGLGGYALSMLFRSTTGTVAVVFVVAVAGEILTSLLPIEGRMRFSPSSNVFAVLQDGVEVYDQSLPCAPDSGNCGFLTVGAAHGATYLACFLALAVLLSVWSFRHRDVP</sequence>
<evidence type="ECO:0008006" key="4">
    <source>
        <dbReference type="Google" id="ProtNLM"/>
    </source>
</evidence>
<evidence type="ECO:0000313" key="3">
    <source>
        <dbReference type="Proteomes" id="UP001240447"/>
    </source>
</evidence>
<comment type="caution">
    <text evidence="2">The sequence shown here is derived from an EMBL/GenBank/DDBJ whole genome shotgun (WGS) entry which is preliminary data.</text>
</comment>
<keyword evidence="1" id="KW-0472">Membrane</keyword>
<feature type="transmembrane region" description="Helical" evidence="1">
    <location>
        <begin position="203"/>
        <end position="224"/>
    </location>
</feature>
<reference evidence="2 3" key="1">
    <citation type="submission" date="2023-07" db="EMBL/GenBank/DDBJ databases">
        <title>Sequencing the genomes of 1000 actinobacteria strains.</title>
        <authorList>
            <person name="Klenk H.-P."/>
        </authorList>
    </citation>
    <scope>NUCLEOTIDE SEQUENCE [LARGE SCALE GENOMIC DNA]</scope>
    <source>
        <strain evidence="2 3">GD13</strain>
    </source>
</reference>
<organism evidence="2 3">
    <name type="scientific">Nocardioides massiliensis</name>
    <dbReference type="NCBI Taxonomy" id="1325935"/>
    <lineage>
        <taxon>Bacteria</taxon>
        <taxon>Bacillati</taxon>
        <taxon>Actinomycetota</taxon>
        <taxon>Actinomycetes</taxon>
        <taxon>Propionibacteriales</taxon>
        <taxon>Nocardioidaceae</taxon>
        <taxon>Nocardioides</taxon>
    </lineage>
</organism>
<evidence type="ECO:0000256" key="1">
    <source>
        <dbReference type="SAM" id="Phobius"/>
    </source>
</evidence>
<keyword evidence="3" id="KW-1185">Reference proteome</keyword>
<evidence type="ECO:0000313" key="2">
    <source>
        <dbReference type="EMBL" id="MDP9823614.1"/>
    </source>
</evidence>
<dbReference type="EMBL" id="JAUSQM010000001">
    <property type="protein sequence ID" value="MDP9823614.1"/>
    <property type="molecule type" value="Genomic_DNA"/>
</dbReference>
<feature type="transmembrane region" description="Helical" evidence="1">
    <location>
        <begin position="231"/>
        <end position="250"/>
    </location>
</feature>
<name>A0ABT9NT60_9ACTN</name>
<protein>
    <recommendedName>
        <fullName evidence="4">ABC transporter permease</fullName>
    </recommendedName>
</protein>
<feature type="transmembrane region" description="Helical" evidence="1">
    <location>
        <begin position="297"/>
        <end position="315"/>
    </location>
</feature>
<keyword evidence="1" id="KW-1133">Transmembrane helix</keyword>
<dbReference type="RefSeq" id="WP_068125002.1">
    <property type="nucleotide sequence ID" value="NZ_CCXJ01000789.2"/>
</dbReference>
<keyword evidence="1" id="KW-0812">Transmembrane</keyword>
<proteinExistence type="predicted"/>
<feature type="transmembrane region" description="Helical" evidence="1">
    <location>
        <begin position="154"/>
        <end position="183"/>
    </location>
</feature>
<gene>
    <name evidence="2" type="ORF">J2S59_003423</name>
</gene>
<accession>A0ABT9NT60</accession>
<dbReference type="Proteomes" id="UP001240447">
    <property type="component" value="Unassembled WGS sequence"/>
</dbReference>